<dbReference type="Gene3D" id="3.40.50.2000">
    <property type="entry name" value="Glycogen Phosphorylase B"/>
    <property type="match status" value="2"/>
</dbReference>
<evidence type="ECO:0000313" key="3">
    <source>
        <dbReference type="Proteomes" id="UP000324611"/>
    </source>
</evidence>
<reference evidence="2 3" key="2">
    <citation type="submission" date="2019-09" db="EMBL/GenBank/DDBJ databases">
        <authorList>
            <person name="Jin C."/>
        </authorList>
    </citation>
    <scope>NUCLEOTIDE SEQUENCE [LARGE SCALE GENOMIC DNA]</scope>
    <source>
        <strain evidence="2 3">BN140078</strain>
    </source>
</reference>
<evidence type="ECO:0000259" key="1">
    <source>
        <dbReference type="Pfam" id="PF06722"/>
    </source>
</evidence>
<dbReference type="CDD" id="cd03784">
    <property type="entry name" value="GT1_Gtf-like"/>
    <property type="match status" value="1"/>
</dbReference>
<dbReference type="EMBL" id="VUOC01000004">
    <property type="protein sequence ID" value="KAA2238586.1"/>
    <property type="molecule type" value="Genomic_DNA"/>
</dbReference>
<reference evidence="2 3" key="1">
    <citation type="submission" date="2019-09" db="EMBL/GenBank/DDBJ databases">
        <title>Chitinophaga ginsengihumi sp. nov., isolated from soil of ginseng rhizosphere.</title>
        <authorList>
            <person name="Lee J."/>
        </authorList>
    </citation>
    <scope>NUCLEOTIDE SEQUENCE [LARGE SCALE GENOMIC DNA]</scope>
    <source>
        <strain evidence="2 3">BN140078</strain>
    </source>
</reference>
<dbReference type="Pfam" id="PF06722">
    <property type="entry name" value="EryCIII-like_C"/>
    <property type="match status" value="1"/>
</dbReference>
<comment type="caution">
    <text evidence="2">The sequence shown here is derived from an EMBL/GenBank/DDBJ whole genome shotgun (WGS) entry which is preliminary data.</text>
</comment>
<dbReference type="PANTHER" id="PTHR48050:SF13">
    <property type="entry name" value="STEROL 3-BETA-GLUCOSYLTRANSFERASE UGT80A2"/>
    <property type="match status" value="1"/>
</dbReference>
<proteinExistence type="predicted"/>
<dbReference type="InterPro" id="IPR002213">
    <property type="entry name" value="UDP_glucos_trans"/>
</dbReference>
<dbReference type="GO" id="GO:0016758">
    <property type="term" value="F:hexosyltransferase activity"/>
    <property type="evidence" value="ECO:0007669"/>
    <property type="project" value="UniProtKB-ARBA"/>
</dbReference>
<protein>
    <submittedName>
        <fullName evidence="2">Glycosyltransferase</fullName>
    </submittedName>
</protein>
<keyword evidence="3" id="KW-1185">Reference proteome</keyword>
<dbReference type="PANTHER" id="PTHR48050">
    <property type="entry name" value="STEROL 3-BETA-GLUCOSYLTRANSFERASE"/>
    <property type="match status" value="1"/>
</dbReference>
<organism evidence="2 3">
    <name type="scientific">Chitinophaga agrisoli</name>
    <dbReference type="NCBI Taxonomy" id="2607653"/>
    <lineage>
        <taxon>Bacteria</taxon>
        <taxon>Pseudomonadati</taxon>
        <taxon>Bacteroidota</taxon>
        <taxon>Chitinophagia</taxon>
        <taxon>Chitinophagales</taxon>
        <taxon>Chitinophagaceae</taxon>
        <taxon>Chitinophaga</taxon>
    </lineage>
</organism>
<dbReference type="Proteomes" id="UP000324611">
    <property type="component" value="Unassembled WGS sequence"/>
</dbReference>
<dbReference type="AlphaFoldDB" id="A0A5B2VJ80"/>
<dbReference type="RefSeq" id="WP_149839765.1">
    <property type="nucleotide sequence ID" value="NZ_VUOC01000004.1"/>
</dbReference>
<evidence type="ECO:0000313" key="2">
    <source>
        <dbReference type="EMBL" id="KAA2238586.1"/>
    </source>
</evidence>
<accession>A0A5B2VJ80</accession>
<gene>
    <name evidence="2" type="ORF">F0L74_20395</name>
</gene>
<feature type="domain" description="Erythromycin biosynthesis protein CIII-like C-terminal" evidence="1">
    <location>
        <begin position="288"/>
        <end position="416"/>
    </location>
</feature>
<dbReference type="InterPro" id="IPR010610">
    <property type="entry name" value="EryCIII-like_C"/>
</dbReference>
<sequence>MSTALKLSGKRILFASVPADGHFNPLSGLAIHLKEQGNDVRWYTSAVFSKKLETYGIPHYRYVKALNLNVDNMEELFPARKTFTDMIQKLNFDLVEVFARRSEEYYEDMKDIYASFPFDIVIADSMFSAIPFIRHKMNIPVISIGIIPLAAESKDLAPYGLALPPAANEEQRAQYAKMREDGTNILFKEAVDVYDEILTRNGVPHTRGMLFDILIREASLHLQIGSPGFEYERSDMGGNVRFIGALYPPDSTAHRTEWFDERLNKYKTALLVTQGTVDKSMDKLLEPTLAAFKDTDILVIATTSGARTEELRQKYAADNIIVEDYISFGEVMPHVDVYVTNGGYGGTLLGIQHKLPIVAAGIHEGKSEICARVGYFNLGVNLATETPTPDQLRESVQQVLRDATYAQQVSRLSDEIGEYDAHNLCVQYIQELLN</sequence>
<dbReference type="SUPFAM" id="SSF53756">
    <property type="entry name" value="UDP-Glycosyltransferase/glycogen phosphorylase"/>
    <property type="match status" value="1"/>
</dbReference>
<dbReference type="GO" id="GO:0017000">
    <property type="term" value="P:antibiotic biosynthetic process"/>
    <property type="evidence" value="ECO:0007669"/>
    <property type="project" value="UniProtKB-ARBA"/>
</dbReference>
<dbReference type="GO" id="GO:0008194">
    <property type="term" value="F:UDP-glycosyltransferase activity"/>
    <property type="evidence" value="ECO:0007669"/>
    <property type="project" value="InterPro"/>
</dbReference>
<name>A0A5B2VJ80_9BACT</name>
<dbReference type="InterPro" id="IPR050426">
    <property type="entry name" value="Glycosyltransferase_28"/>
</dbReference>
<keyword evidence="2" id="KW-0808">Transferase</keyword>